<evidence type="ECO:0000259" key="1">
    <source>
        <dbReference type="Pfam" id="PF00754"/>
    </source>
</evidence>
<protein>
    <submittedName>
        <fullName evidence="3">DUF1735 domain-containing protein</fullName>
    </submittedName>
</protein>
<sequence length="444" mass="49399">MKTIHTLLAAMTIAMLAISCENEFDVSDKADSLISVTVNTLNNQAAYNVGETAQAELWIQRGGLKDASGKVQFVVDPLLLDSLNQEDKTNYELLPENCYEMTNTEFTVDKNELCGYITYHPEKILALSAYNETKYVLPLRLISNDLAINPARNTSFLAFTILEPIVHISNAGVYNINPDLTSTMDIQIGVPFTNKWDILCNLTEDLSLIDEYNQINKVNFTLLPENAYTAPESVTLQEGVSQITASYQLKNNLVPGNYILPIKIGSITASQGGVPNNSLVIDEESNVLFCIVKEGNKINKSGWEVIECSSEHAGNEATYMIDDNESTYWHCKFKNEAGSSVPPFHFIIDMKKEITIAQIDLLNRGDGAANNIKWVEFYASNNNSEWDKIGAGDFNDEGTRATFRYYVKSTKARYLKLIIPEGYGNNCPPAAIRELTVYGLEGNN</sequence>
<organism evidence="3 6">
    <name type="scientific">Bacteroides thetaiotaomicron</name>
    <dbReference type="NCBI Taxonomy" id="818"/>
    <lineage>
        <taxon>Bacteria</taxon>
        <taxon>Pseudomonadati</taxon>
        <taxon>Bacteroidota</taxon>
        <taxon>Bacteroidia</taxon>
        <taxon>Bacteroidales</taxon>
        <taxon>Bacteroidaceae</taxon>
        <taxon>Bacteroides</taxon>
    </lineage>
</organism>
<comment type="caution">
    <text evidence="3">The sequence shown here is derived from an EMBL/GenBank/DDBJ whole genome shotgun (WGS) entry which is preliminary data.</text>
</comment>
<dbReference type="InterPro" id="IPR008979">
    <property type="entry name" value="Galactose-bd-like_sf"/>
</dbReference>
<reference evidence="5" key="3">
    <citation type="submission" date="2022-10" db="EMBL/GenBank/DDBJ databases">
        <title>Human gut microbiome strain richness.</title>
        <authorList>
            <person name="Chen-Liaw A."/>
        </authorList>
    </citation>
    <scope>NUCLEOTIDE SEQUENCE</scope>
    <source>
        <strain evidence="5">1001283st1_A3_1001283B150304_161114</strain>
    </source>
</reference>
<dbReference type="Proteomes" id="UP000436858">
    <property type="component" value="Unassembled WGS sequence"/>
</dbReference>
<dbReference type="SUPFAM" id="SSF49785">
    <property type="entry name" value="Galactose-binding domain-like"/>
    <property type="match status" value="1"/>
</dbReference>
<dbReference type="InterPro" id="IPR000421">
    <property type="entry name" value="FA58C"/>
</dbReference>
<dbReference type="Pfam" id="PF00754">
    <property type="entry name" value="F5_F8_type_C"/>
    <property type="match status" value="1"/>
</dbReference>
<dbReference type="Gene3D" id="2.60.40.1740">
    <property type="entry name" value="hypothetical protein (bacova_03559)"/>
    <property type="match status" value="2"/>
</dbReference>
<reference evidence="3 6" key="1">
    <citation type="journal article" date="2019" name="Nat. Med.">
        <title>A library of human gut bacterial isolates paired with longitudinal multiomics data enables mechanistic microbiome research.</title>
        <authorList>
            <person name="Poyet M."/>
            <person name="Groussin M."/>
            <person name="Gibbons S.M."/>
            <person name="Avila-Pacheco J."/>
            <person name="Jiang X."/>
            <person name="Kearney S.M."/>
            <person name="Perrotta A.R."/>
            <person name="Berdy B."/>
            <person name="Zhao S."/>
            <person name="Lieberman T.D."/>
            <person name="Swanson P.K."/>
            <person name="Smith M."/>
            <person name="Roesemann S."/>
            <person name="Alexander J.E."/>
            <person name="Rich S.A."/>
            <person name="Livny J."/>
            <person name="Vlamakis H."/>
            <person name="Clish C."/>
            <person name="Bullock K."/>
            <person name="Deik A."/>
            <person name="Scott J."/>
            <person name="Pierce K.A."/>
            <person name="Xavier R.J."/>
            <person name="Alm E.J."/>
        </authorList>
    </citation>
    <scope>NUCLEOTIDE SEQUENCE [LARGE SCALE GENOMIC DNA]</scope>
    <source>
        <strain evidence="3 6">BIOML-A162</strain>
    </source>
</reference>
<dbReference type="Gene3D" id="2.60.120.260">
    <property type="entry name" value="Galactose-binding domain-like"/>
    <property type="match status" value="1"/>
</dbReference>
<dbReference type="GeneID" id="60925806"/>
<dbReference type="InterPro" id="IPR013728">
    <property type="entry name" value="BT_3987-like_N"/>
</dbReference>
<dbReference type="RefSeq" id="WP_008766895.1">
    <property type="nucleotide sequence ID" value="NZ_BAABXH010000002.1"/>
</dbReference>
<name>A0A0P0FHK3_BACT4</name>
<dbReference type="EMBL" id="JAGZEE010000013">
    <property type="protein sequence ID" value="MBS5410998.1"/>
    <property type="molecule type" value="Genomic_DNA"/>
</dbReference>
<proteinExistence type="predicted"/>
<evidence type="ECO:0000313" key="3">
    <source>
        <dbReference type="EMBL" id="KAB4487056.1"/>
    </source>
</evidence>
<accession>A0A0P0FHK3</accession>
<gene>
    <name evidence="3" type="ORF">GAN91_03365</name>
    <name evidence="4" type="ORF">KHY35_09830</name>
    <name evidence="5" type="ORF">PO127_22885</name>
</gene>
<accession>C6IQQ9</accession>
<dbReference type="Proteomes" id="UP000782901">
    <property type="component" value="Unassembled WGS sequence"/>
</dbReference>
<dbReference type="OMA" id="KIMTIME"/>
<evidence type="ECO:0000259" key="2">
    <source>
        <dbReference type="Pfam" id="PF08522"/>
    </source>
</evidence>
<evidence type="ECO:0000313" key="4">
    <source>
        <dbReference type="EMBL" id="MBS5410998.1"/>
    </source>
</evidence>
<dbReference type="PROSITE" id="PS51257">
    <property type="entry name" value="PROKAR_LIPOPROTEIN"/>
    <property type="match status" value="1"/>
</dbReference>
<dbReference type="Pfam" id="PF08522">
    <property type="entry name" value="BT_3987-like_N"/>
    <property type="match status" value="2"/>
</dbReference>
<dbReference type="EMBL" id="JAQNVG010000054">
    <property type="protein sequence ID" value="MDC2238594.1"/>
    <property type="molecule type" value="Genomic_DNA"/>
</dbReference>
<dbReference type="KEGG" id="btho:Btheta7330_03360"/>
<dbReference type="Proteomes" id="UP001217776">
    <property type="component" value="Unassembled WGS sequence"/>
</dbReference>
<feature type="domain" description="BT-3987-like N-terminal" evidence="2">
    <location>
        <begin position="41"/>
        <end position="145"/>
    </location>
</feature>
<dbReference type="EMBL" id="WCRY01000002">
    <property type="protein sequence ID" value="KAB4487056.1"/>
    <property type="molecule type" value="Genomic_DNA"/>
</dbReference>
<evidence type="ECO:0000313" key="6">
    <source>
        <dbReference type="Proteomes" id="UP000436858"/>
    </source>
</evidence>
<reference evidence="4" key="2">
    <citation type="submission" date="2021-02" db="EMBL/GenBank/DDBJ databases">
        <title>Infant gut strain persistence is associated with maternal origin, phylogeny, and functional potential including surface adhesion and iron acquisition.</title>
        <authorList>
            <person name="Lou Y.C."/>
        </authorList>
    </citation>
    <scope>NUCLEOTIDE SEQUENCE</scope>
    <source>
        <strain evidence="4">L3_082_243G1_dasL3_082_243G1_maxbin2.maxbin.015s ta_sub</strain>
    </source>
</reference>
<feature type="domain" description="F5/8 type C" evidence="1">
    <location>
        <begin position="306"/>
        <end position="431"/>
    </location>
</feature>
<dbReference type="AlphaFoldDB" id="A0A0P0FHK3"/>
<dbReference type="DNASU" id="1073372"/>
<evidence type="ECO:0000313" key="5">
    <source>
        <dbReference type="EMBL" id="MDC2238594.1"/>
    </source>
</evidence>
<feature type="domain" description="BT-3987-like N-terminal" evidence="2">
    <location>
        <begin position="181"/>
        <end position="269"/>
    </location>
</feature>